<sequence length="112" mass="13096">MNRWTVRQQSTCESELVSVSHHSPPTVKISHLWLEPTAVTDFLLGTVSARKNALMRMYLYRAAADIQVYFDWWNDEESHLRREYGKHADEYYDVVEHSFAASHKFSEASDLC</sequence>
<evidence type="ECO:0000313" key="2">
    <source>
        <dbReference type="Proteomes" id="UP000269721"/>
    </source>
</evidence>
<feature type="non-terminal residue" evidence="1">
    <location>
        <position position="112"/>
    </location>
</feature>
<reference evidence="2" key="1">
    <citation type="journal article" date="2018" name="Nat. Microbiol.">
        <title>Leveraging single-cell genomics to expand the fungal tree of life.</title>
        <authorList>
            <person name="Ahrendt S.R."/>
            <person name="Quandt C.A."/>
            <person name="Ciobanu D."/>
            <person name="Clum A."/>
            <person name="Salamov A."/>
            <person name="Andreopoulos B."/>
            <person name="Cheng J.F."/>
            <person name="Woyke T."/>
            <person name="Pelin A."/>
            <person name="Henrissat B."/>
            <person name="Reynolds N.K."/>
            <person name="Benny G.L."/>
            <person name="Smith M.E."/>
            <person name="James T.Y."/>
            <person name="Grigoriev I.V."/>
        </authorList>
    </citation>
    <scope>NUCLEOTIDE SEQUENCE [LARGE SCALE GENOMIC DNA]</scope>
</reference>
<proteinExistence type="predicted"/>
<accession>A0A4P9W150</accession>
<protein>
    <submittedName>
        <fullName evidence="1">Uncharacterized protein</fullName>
    </submittedName>
</protein>
<organism evidence="1 2">
    <name type="scientific">Blyttiomyces helicus</name>
    <dbReference type="NCBI Taxonomy" id="388810"/>
    <lineage>
        <taxon>Eukaryota</taxon>
        <taxon>Fungi</taxon>
        <taxon>Fungi incertae sedis</taxon>
        <taxon>Chytridiomycota</taxon>
        <taxon>Chytridiomycota incertae sedis</taxon>
        <taxon>Chytridiomycetes</taxon>
        <taxon>Chytridiomycetes incertae sedis</taxon>
        <taxon>Blyttiomyces</taxon>
    </lineage>
</organism>
<name>A0A4P9W150_9FUNG</name>
<dbReference type="AlphaFoldDB" id="A0A4P9W150"/>
<evidence type="ECO:0000313" key="1">
    <source>
        <dbReference type="EMBL" id="RKO85899.1"/>
    </source>
</evidence>
<gene>
    <name evidence="1" type="ORF">BDK51DRAFT_28173</name>
</gene>
<dbReference type="EMBL" id="KZ998637">
    <property type="protein sequence ID" value="RKO85899.1"/>
    <property type="molecule type" value="Genomic_DNA"/>
</dbReference>
<dbReference type="Proteomes" id="UP000269721">
    <property type="component" value="Unassembled WGS sequence"/>
</dbReference>
<keyword evidence="2" id="KW-1185">Reference proteome</keyword>